<keyword evidence="3" id="KW-0560">Oxidoreductase</keyword>
<evidence type="ECO:0000256" key="6">
    <source>
        <dbReference type="SAM" id="SignalP"/>
    </source>
</evidence>
<dbReference type="InterPro" id="IPR039650">
    <property type="entry name" value="HdrA-like"/>
</dbReference>
<proteinExistence type="predicted"/>
<evidence type="ECO:0000256" key="3">
    <source>
        <dbReference type="ARBA" id="ARBA00023002"/>
    </source>
</evidence>
<dbReference type="PANTHER" id="PTHR43498:SF1">
    <property type="entry name" value="COB--COM HETERODISULFIDE REDUCTASE IRON-SULFUR SUBUNIT A"/>
    <property type="match status" value="1"/>
</dbReference>
<evidence type="ECO:0000256" key="5">
    <source>
        <dbReference type="ARBA" id="ARBA00023014"/>
    </source>
</evidence>
<dbReference type="RefSeq" id="WP_182921367.1">
    <property type="nucleotide sequence ID" value="NZ_WNXD01000001.1"/>
</dbReference>
<evidence type="ECO:0000313" key="8">
    <source>
        <dbReference type="Proteomes" id="UP000601055"/>
    </source>
</evidence>
<comment type="caution">
    <text evidence="7">The sequence shown here is derived from an EMBL/GenBank/DDBJ whole genome shotgun (WGS) entry which is preliminary data.</text>
</comment>
<dbReference type="EMBL" id="WNXD01000001">
    <property type="protein sequence ID" value="MBB2144684.1"/>
    <property type="molecule type" value="Genomic_DNA"/>
</dbReference>
<dbReference type="SUPFAM" id="SSF51905">
    <property type="entry name" value="FAD/NAD(P)-binding domain"/>
    <property type="match status" value="1"/>
</dbReference>
<keyword evidence="4" id="KW-0408">Iron</keyword>
<keyword evidence="1" id="KW-0004">4Fe-4S</keyword>
<evidence type="ECO:0000256" key="2">
    <source>
        <dbReference type="ARBA" id="ARBA00022723"/>
    </source>
</evidence>
<sequence length="545" mass="60860">MKYKFIAILFLAALCTAFTIAPKKYDVCVYGETVAGAGAAIQAARMGKKVVLISQTKHIGGVTASGLTATDLNRFAVVGGVAREFYQNIYSYYQKPQSWKNQNRDSFFVASKKRTYTGKNDSLKMQWVYESKVAEKVLTEMLKTAGVTLVYNQKIDEKLQVTKIGTTITSIQMQNGGKYEAKIFIDASYEGDLLAKAGVSFATGREANSQYNETLNGIRLNGVIGKDGVSIDPYITPGVPSSGLLPFVDAKLWGKEGEADQRFQAFTYRVTLTNDPKNRVEIKKPANYNPLWHEVLVRRLMLSPDTKLQNIITLTPMPNRKTDTNHLDFFGASFDYTNADYKTREEIAKQHEDYAIGMLWLLGNDERIPLHIRTEMKEWGFPKDEFKDNNNFPFQLYVREARRLVGDYVMTEKNVVKTNREETPNPIGMGSYALDCHMVSRVVGTDGKVHDEGSVFAATTPYPIGYQAILPKKAECTNLLVPVCLSASHVAFTTIRMEPVYFVLGQSAGTAAALAIDQNTPIQDLPYSILQKQLLEGKQILTLSK</sequence>
<keyword evidence="6" id="KW-0732">Signal</keyword>
<dbReference type="GO" id="GO:0046872">
    <property type="term" value="F:metal ion binding"/>
    <property type="evidence" value="ECO:0007669"/>
    <property type="project" value="UniProtKB-KW"/>
</dbReference>
<keyword evidence="2" id="KW-0479">Metal-binding</keyword>
<evidence type="ECO:0000256" key="1">
    <source>
        <dbReference type="ARBA" id="ARBA00022485"/>
    </source>
</evidence>
<keyword evidence="8" id="KW-1185">Reference proteome</keyword>
<dbReference type="GO" id="GO:0051539">
    <property type="term" value="F:4 iron, 4 sulfur cluster binding"/>
    <property type="evidence" value="ECO:0007669"/>
    <property type="project" value="UniProtKB-KW"/>
</dbReference>
<dbReference type="PANTHER" id="PTHR43498">
    <property type="entry name" value="FERREDOXIN:COB-COM HETERODISULFIDE REDUCTASE SUBUNIT A"/>
    <property type="match status" value="1"/>
</dbReference>
<dbReference type="GO" id="GO:0016491">
    <property type="term" value="F:oxidoreductase activity"/>
    <property type="evidence" value="ECO:0007669"/>
    <property type="project" value="UniProtKB-KW"/>
</dbReference>
<evidence type="ECO:0000256" key="4">
    <source>
        <dbReference type="ARBA" id="ARBA00023004"/>
    </source>
</evidence>
<dbReference type="Pfam" id="PF12831">
    <property type="entry name" value="FAD_oxidored"/>
    <property type="match status" value="1"/>
</dbReference>
<name>A0A923DZ79_9SPHI</name>
<feature type="signal peptide" evidence="6">
    <location>
        <begin position="1"/>
        <end position="21"/>
    </location>
</feature>
<dbReference type="InterPro" id="IPR036188">
    <property type="entry name" value="FAD/NAD-bd_sf"/>
</dbReference>
<organism evidence="7 8">
    <name type="scientific">Pedobacter planticolens</name>
    <dbReference type="NCBI Taxonomy" id="2679964"/>
    <lineage>
        <taxon>Bacteria</taxon>
        <taxon>Pseudomonadati</taxon>
        <taxon>Bacteroidota</taxon>
        <taxon>Sphingobacteriia</taxon>
        <taxon>Sphingobacteriales</taxon>
        <taxon>Sphingobacteriaceae</taxon>
        <taxon>Pedobacter</taxon>
    </lineage>
</organism>
<reference evidence="7" key="1">
    <citation type="submission" date="2019-11" db="EMBL/GenBank/DDBJ databases">
        <title>Description of Pedobacter sp. LMG 31464T.</title>
        <authorList>
            <person name="Carlier A."/>
            <person name="Qi S."/>
            <person name="Vandamme P."/>
        </authorList>
    </citation>
    <scope>NUCLEOTIDE SEQUENCE</scope>
    <source>
        <strain evidence="7">LMG 31464</strain>
    </source>
</reference>
<dbReference type="AlphaFoldDB" id="A0A923DZ79"/>
<feature type="chain" id="PRO_5037965307" evidence="6">
    <location>
        <begin position="22"/>
        <end position="545"/>
    </location>
</feature>
<dbReference type="Gene3D" id="3.50.50.60">
    <property type="entry name" value="FAD/NAD(P)-binding domain"/>
    <property type="match status" value="1"/>
</dbReference>
<dbReference type="Proteomes" id="UP000601055">
    <property type="component" value="Unassembled WGS sequence"/>
</dbReference>
<evidence type="ECO:0000313" key="7">
    <source>
        <dbReference type="EMBL" id="MBB2144684.1"/>
    </source>
</evidence>
<keyword evidence="5" id="KW-0411">Iron-sulfur</keyword>
<gene>
    <name evidence="7" type="ORF">GM921_04265</name>
</gene>
<accession>A0A923DZ79</accession>
<protein>
    <submittedName>
        <fullName evidence="7">FAD-dependent oxidoreductase</fullName>
    </submittedName>
</protein>